<protein>
    <submittedName>
        <fullName evidence="2">Uncharacterized protein</fullName>
    </submittedName>
</protein>
<accession>A0AAN7DFQ9</accession>
<evidence type="ECO:0000313" key="2">
    <source>
        <dbReference type="EMBL" id="KAK4515983.1"/>
    </source>
</evidence>
<dbReference type="Proteomes" id="UP001304243">
    <property type="component" value="Unassembled WGS sequence"/>
</dbReference>
<evidence type="ECO:0000256" key="1">
    <source>
        <dbReference type="SAM" id="MobiDB-lite"/>
    </source>
</evidence>
<sequence>MLKNDAAYKIAKRAKKATGEEANKESDKKVIKKMPTNAEEITLKKNDQKARKQRSRFTTKSQLMKTSTKTAHARAIMYINELGKQNRQAVTQPNASLNDNNRQPVHANGAFHFDDDSIDHGFDYIEPSNQRYGFATIFRQKKTKN</sequence>
<keyword evidence="3" id="KW-1185">Reference proteome</keyword>
<dbReference type="AlphaFoldDB" id="A0AAN7DFQ9"/>
<proteinExistence type="predicted"/>
<dbReference type="RefSeq" id="XP_064682649.1">
    <property type="nucleotide sequence ID" value="XM_064830147.1"/>
</dbReference>
<feature type="region of interest" description="Disordered" evidence="1">
    <location>
        <begin position="45"/>
        <end position="69"/>
    </location>
</feature>
<dbReference type="GeneID" id="89954629"/>
<name>A0AAN7DFQ9_9FUNG</name>
<feature type="region of interest" description="Disordered" evidence="1">
    <location>
        <begin position="1"/>
        <end position="29"/>
    </location>
</feature>
<organism evidence="2 3">
    <name type="scientific">Mucor velutinosus</name>
    <dbReference type="NCBI Taxonomy" id="708070"/>
    <lineage>
        <taxon>Eukaryota</taxon>
        <taxon>Fungi</taxon>
        <taxon>Fungi incertae sedis</taxon>
        <taxon>Mucoromycota</taxon>
        <taxon>Mucoromycotina</taxon>
        <taxon>Mucoromycetes</taxon>
        <taxon>Mucorales</taxon>
        <taxon>Mucorineae</taxon>
        <taxon>Mucoraceae</taxon>
        <taxon>Mucor</taxon>
    </lineage>
</organism>
<evidence type="ECO:0000313" key="3">
    <source>
        <dbReference type="Proteomes" id="UP001304243"/>
    </source>
</evidence>
<reference evidence="2 3" key="1">
    <citation type="submission" date="2022-11" db="EMBL/GenBank/DDBJ databases">
        <title>Mucor velutinosus strain NIH1002 WGS.</title>
        <authorList>
            <person name="Subramanian P."/>
            <person name="Mullikin J.C."/>
            <person name="Segre J.A."/>
            <person name="Zelazny A.M."/>
        </authorList>
    </citation>
    <scope>NUCLEOTIDE SEQUENCE [LARGE SCALE GENOMIC DNA]</scope>
    <source>
        <strain evidence="2 3">NIH1002</strain>
    </source>
</reference>
<comment type="caution">
    <text evidence="2">The sequence shown here is derived from an EMBL/GenBank/DDBJ whole genome shotgun (WGS) entry which is preliminary data.</text>
</comment>
<feature type="compositionally biased region" description="Basic and acidic residues" evidence="1">
    <location>
        <begin position="17"/>
        <end position="29"/>
    </location>
</feature>
<feature type="compositionally biased region" description="Polar residues" evidence="1">
    <location>
        <begin position="58"/>
        <end position="69"/>
    </location>
</feature>
<dbReference type="EMBL" id="JASEJX010000014">
    <property type="protein sequence ID" value="KAK4515983.1"/>
    <property type="molecule type" value="Genomic_DNA"/>
</dbReference>
<gene>
    <name evidence="2" type="ORF">ATC70_010943</name>
</gene>